<evidence type="ECO:0000313" key="2">
    <source>
        <dbReference type="Proteomes" id="UP000095285"/>
    </source>
</evidence>
<reference evidence="1 2" key="1">
    <citation type="submission" date="2012-04" db="EMBL/GenBank/DDBJ databases">
        <title>The Genome Sequence of Loa loa.</title>
        <authorList>
            <consortium name="The Broad Institute Genome Sequencing Platform"/>
            <consortium name="Broad Institute Genome Sequencing Center for Infectious Disease"/>
            <person name="Nutman T.B."/>
            <person name="Fink D.L."/>
            <person name="Russ C."/>
            <person name="Young S."/>
            <person name="Zeng Q."/>
            <person name="Gargeya S."/>
            <person name="Alvarado L."/>
            <person name="Berlin A."/>
            <person name="Chapman S.B."/>
            <person name="Chen Z."/>
            <person name="Freedman E."/>
            <person name="Gellesch M."/>
            <person name="Goldberg J."/>
            <person name="Griggs A."/>
            <person name="Gujja S."/>
            <person name="Heilman E.R."/>
            <person name="Heiman D."/>
            <person name="Howarth C."/>
            <person name="Mehta T."/>
            <person name="Neiman D."/>
            <person name="Pearson M."/>
            <person name="Roberts A."/>
            <person name="Saif S."/>
            <person name="Shea T."/>
            <person name="Shenoy N."/>
            <person name="Sisk P."/>
            <person name="Stolte C."/>
            <person name="Sykes S."/>
            <person name="White J."/>
            <person name="Yandava C."/>
            <person name="Haas B."/>
            <person name="Henn M.R."/>
            <person name="Nusbaum C."/>
            <person name="Birren B."/>
        </authorList>
    </citation>
    <scope>NUCLEOTIDE SEQUENCE [LARGE SCALE GENOMIC DNA]</scope>
</reference>
<name>A0A1I7VB29_LOALO</name>
<evidence type="ECO:0000313" key="1">
    <source>
        <dbReference type="EMBL" id="EFO14888.1"/>
    </source>
</evidence>
<dbReference type="OrthoDB" id="10071887at2759"/>
<dbReference type="WBParaSite" id="EN70_11832">
    <property type="protein sequence ID" value="EN70_11832"/>
    <property type="gene ID" value="EN70_11832"/>
</dbReference>
<keyword evidence="2" id="KW-1185">Reference proteome</keyword>
<dbReference type="eggNOG" id="KOG4220">
    <property type="taxonomic scope" value="Eukaryota"/>
</dbReference>
<dbReference type="RefSeq" id="XP_003149181.1">
    <property type="nucleotide sequence ID" value="XM_003149133.1"/>
</dbReference>
<dbReference type="AlphaFoldDB" id="A0A1I7VB29"/>
<sequence>MRLKQNCCLRIFSDKTAGSSMDESGGDLQQNALDEVSVASSNYIRYYCAQNRLKRSPPASLNNQENNSLLLETISSAGNQIARKDKSSTYTVLIELKDNEQGQSHIRLSSCDSDISKPSRSVSDRIEDVRKNMISQQFSNGNVIANKLFNEERKSEKERRKNERKQESKAAKTLSAILLAFIITWTPYNEMYTSSIIDPTLGFVLNVQILER</sequence>
<reference evidence="3" key="2">
    <citation type="submission" date="2016-11" db="UniProtKB">
        <authorList>
            <consortium name="WormBaseParasite"/>
        </authorList>
    </citation>
    <scope>IDENTIFICATION</scope>
</reference>
<dbReference type="Gene3D" id="1.20.1070.10">
    <property type="entry name" value="Rhodopsin 7-helix transmembrane proteins"/>
    <property type="match status" value="1"/>
</dbReference>
<accession>A0A1S0TJ86</accession>
<dbReference type="EMBL" id="JH712353">
    <property type="protein sequence ID" value="EFO14888.1"/>
    <property type="molecule type" value="Genomic_DNA"/>
</dbReference>
<protein>
    <submittedName>
        <fullName evidence="3">G_PROTEIN_RECEP_F1_2 domain-containing protein</fullName>
    </submittedName>
</protein>
<accession>A0A1I7VB29</accession>
<dbReference type="GeneID" id="9951098"/>
<organism evidence="2 3">
    <name type="scientific">Loa loa</name>
    <name type="common">Eye worm</name>
    <name type="synonym">Filaria loa</name>
    <dbReference type="NCBI Taxonomy" id="7209"/>
    <lineage>
        <taxon>Eukaryota</taxon>
        <taxon>Metazoa</taxon>
        <taxon>Ecdysozoa</taxon>
        <taxon>Nematoda</taxon>
        <taxon>Chromadorea</taxon>
        <taxon>Rhabditida</taxon>
        <taxon>Spirurina</taxon>
        <taxon>Spiruromorpha</taxon>
        <taxon>Filarioidea</taxon>
        <taxon>Onchocercidae</taxon>
        <taxon>Loa</taxon>
    </lineage>
</organism>
<evidence type="ECO:0000313" key="3">
    <source>
        <dbReference type="WBParaSite" id="EN70_11832"/>
    </source>
</evidence>
<proteinExistence type="predicted"/>
<dbReference type="Proteomes" id="UP000095285">
    <property type="component" value="Unassembled WGS sequence"/>
</dbReference>
<dbReference type="SUPFAM" id="SSF81321">
    <property type="entry name" value="Family A G protein-coupled receptor-like"/>
    <property type="match status" value="1"/>
</dbReference>
<dbReference type="CTD" id="9951098"/>
<dbReference type="KEGG" id="loa:LOAG_13627"/>
<gene>
    <name evidence="1 3" type="ORF">LOAG_13627</name>
</gene>
<dbReference type="STRING" id="7209.A0A1I7VB29"/>